<sequence>MASDDLMGFGGDGVDEALIRLMAQVEEEPVSPRLRELAQQLADALAQHEFAPVPQGAESGREAPHG</sequence>
<name>A0A1G5HYK9_9RHOB</name>
<dbReference type="EMBL" id="FMVT01000007">
    <property type="protein sequence ID" value="SCY68883.1"/>
    <property type="molecule type" value="Genomic_DNA"/>
</dbReference>
<evidence type="ECO:0000313" key="2">
    <source>
        <dbReference type="Proteomes" id="UP000199502"/>
    </source>
</evidence>
<reference evidence="1 2" key="1">
    <citation type="submission" date="2016-10" db="EMBL/GenBank/DDBJ databases">
        <authorList>
            <person name="de Groot N.N."/>
        </authorList>
    </citation>
    <scope>NUCLEOTIDE SEQUENCE [LARGE SCALE GENOMIC DNA]</scope>
    <source>
        <strain evidence="1 2">CGMCC 1.8925</strain>
    </source>
</reference>
<proteinExistence type="predicted"/>
<evidence type="ECO:0000313" key="1">
    <source>
        <dbReference type="EMBL" id="SCY68883.1"/>
    </source>
</evidence>
<dbReference type="RefSeq" id="WP_090744519.1">
    <property type="nucleotide sequence ID" value="NZ_FMVT01000007.1"/>
</dbReference>
<dbReference type="Proteomes" id="UP000199502">
    <property type="component" value="Unassembled WGS sequence"/>
</dbReference>
<dbReference type="AlphaFoldDB" id="A0A1G5HYK9"/>
<dbReference type="STRING" id="336292.SAMN05660710_02391"/>
<protein>
    <submittedName>
        <fullName evidence="1">Uncharacterized protein</fullName>
    </submittedName>
</protein>
<keyword evidence="2" id="KW-1185">Reference proteome</keyword>
<gene>
    <name evidence="1" type="ORF">SAMN05660710_02391</name>
</gene>
<accession>A0A1G5HYK9</accession>
<organism evidence="1 2">
    <name type="scientific">Paracoccus tibetensis</name>
    <dbReference type="NCBI Taxonomy" id="336292"/>
    <lineage>
        <taxon>Bacteria</taxon>
        <taxon>Pseudomonadati</taxon>
        <taxon>Pseudomonadota</taxon>
        <taxon>Alphaproteobacteria</taxon>
        <taxon>Rhodobacterales</taxon>
        <taxon>Paracoccaceae</taxon>
        <taxon>Paracoccus</taxon>
    </lineage>
</organism>